<evidence type="ECO:0000259" key="2">
    <source>
        <dbReference type="Pfam" id="PF01145"/>
    </source>
</evidence>
<evidence type="ECO:0000313" key="3">
    <source>
        <dbReference type="EMBL" id="SHH64066.1"/>
    </source>
</evidence>
<dbReference type="InterPro" id="IPR036013">
    <property type="entry name" value="Band_7/SPFH_dom_sf"/>
</dbReference>
<feature type="domain" description="Band 7" evidence="2">
    <location>
        <begin position="299"/>
        <end position="429"/>
    </location>
</feature>
<proteinExistence type="predicted"/>
<dbReference type="GO" id="GO:0016020">
    <property type="term" value="C:membrane"/>
    <property type="evidence" value="ECO:0007669"/>
    <property type="project" value="UniProtKB-SubCell"/>
</dbReference>
<dbReference type="OrthoDB" id="501008at2"/>
<dbReference type="InterPro" id="IPR001107">
    <property type="entry name" value="Band_7"/>
</dbReference>
<dbReference type="Pfam" id="PF01145">
    <property type="entry name" value="Band_7"/>
    <property type="match status" value="1"/>
</dbReference>
<dbReference type="PANTHER" id="PTHR42911">
    <property type="entry name" value="MODULATOR OF FTSH PROTEASE HFLC"/>
    <property type="match status" value="1"/>
</dbReference>
<organism evidence="3 4">
    <name type="scientific">Ferrimonas marina</name>
    <dbReference type="NCBI Taxonomy" id="299255"/>
    <lineage>
        <taxon>Bacteria</taxon>
        <taxon>Pseudomonadati</taxon>
        <taxon>Pseudomonadota</taxon>
        <taxon>Gammaproteobacteria</taxon>
        <taxon>Alteromonadales</taxon>
        <taxon>Ferrimonadaceae</taxon>
        <taxon>Ferrimonas</taxon>
    </lineage>
</organism>
<protein>
    <submittedName>
        <fullName evidence="3">SPFH domain / Band 7 family protein</fullName>
    </submittedName>
</protein>
<dbReference type="SUPFAM" id="SSF117892">
    <property type="entry name" value="Band 7/SPFH domain"/>
    <property type="match status" value="1"/>
</dbReference>
<keyword evidence="4" id="KW-1185">Reference proteome</keyword>
<name>A0A1M5UME7_9GAMM</name>
<comment type="subcellular location">
    <subcellularLocation>
        <location evidence="1">Membrane</location>
        <topology evidence="1">Single-pass membrane protein</topology>
    </subcellularLocation>
</comment>
<evidence type="ECO:0000256" key="1">
    <source>
        <dbReference type="ARBA" id="ARBA00004167"/>
    </source>
</evidence>
<dbReference type="AlphaFoldDB" id="A0A1M5UME7"/>
<dbReference type="Gene3D" id="3.30.479.30">
    <property type="entry name" value="Band 7 domain"/>
    <property type="match status" value="1"/>
</dbReference>
<accession>A0A1M5UME7</accession>
<gene>
    <name evidence="3" type="ORF">SAMN02745129_2634</name>
</gene>
<evidence type="ECO:0000313" key="4">
    <source>
        <dbReference type="Proteomes" id="UP000184268"/>
    </source>
</evidence>
<dbReference type="RefSeq" id="WP_067654957.1">
    <property type="nucleotide sequence ID" value="NZ_FQXG01000003.1"/>
</dbReference>
<reference evidence="3 4" key="1">
    <citation type="submission" date="2016-11" db="EMBL/GenBank/DDBJ databases">
        <authorList>
            <person name="Jaros S."/>
            <person name="Januszkiewicz K."/>
            <person name="Wedrychowicz H."/>
        </authorList>
    </citation>
    <scope>NUCLEOTIDE SEQUENCE [LARGE SCALE GENOMIC DNA]</scope>
    <source>
        <strain evidence="3 4">DSM 16917</strain>
    </source>
</reference>
<sequence>MIFIFLGLAFIVAALVVVPQLNALPIIKRSVSAVCVLVGLLMFANTSFLMVPEGSFTTLNRIYMADDLPQGRVMGYEQGKVFKGPQARYITQGFHFMPFVSVLHDTRTHPLTTVNEGQYLSLVAKDGRTLPTGQFMAPEWEMDVNEMLKPEVFLDPSRGNGFKGTQLTVLPPGRYPIHPDLWDVKHGVALTVMTGEVAVVRSNVDTNTDLDCDKLPATNNASDLNAILVPRGCKGVWDEALVPGRYYLNQLAQTATKQTTRAVLWAYVGGYTRRELNLTVADDGTISQEESVQEVPIDPEAAGEAIIVRTKDGWTLAIELYVIAQVHANNAPRVIAGVGSMEAVENRIVTNIARDLLQQKAGVTDAKDMVTAREDLVALLEDAIKPEAAKTGVTVAEVRVGEIVLPPELLLPLRRKQLASSLQDTYAQETLAATERANTENAREIANQQKTIVAAEMNAKAAKIIGEGKKNSMILVAEGQAAQRDVIGKDATVQLMIFERFLEVAKDNPDLIKVPMVNVQGGGDGESLAGMAAVLGSTSNLAQFMKSGKETE</sequence>
<dbReference type="PANTHER" id="PTHR42911:SF1">
    <property type="entry name" value="MODULATOR OF FTSH PROTEASE HFLC"/>
    <property type="match status" value="1"/>
</dbReference>
<dbReference type="STRING" id="299255.SAMN02745129_2634"/>
<dbReference type="Proteomes" id="UP000184268">
    <property type="component" value="Unassembled WGS sequence"/>
</dbReference>
<dbReference type="EMBL" id="FQXG01000003">
    <property type="protein sequence ID" value="SHH64066.1"/>
    <property type="molecule type" value="Genomic_DNA"/>
</dbReference>